<gene>
    <name evidence="3" type="ORF">ASU31_21685</name>
</gene>
<evidence type="ECO:0000256" key="2">
    <source>
        <dbReference type="SAM" id="SignalP"/>
    </source>
</evidence>
<proteinExistence type="predicted"/>
<protein>
    <recommendedName>
        <fullName evidence="5">Lipoprotein</fullName>
    </recommendedName>
</protein>
<reference evidence="3 4" key="1">
    <citation type="submission" date="2015-11" db="EMBL/GenBank/DDBJ databases">
        <title>Sequence of Pedobacter ginsenosidimutans.</title>
        <authorList>
            <person name="Carson E."/>
            <person name="Keyser V."/>
            <person name="Newman J."/>
            <person name="Miller J."/>
        </authorList>
    </citation>
    <scope>NUCLEOTIDE SEQUENCE [LARGE SCALE GENOMIC DNA]</scope>
    <source>
        <strain evidence="3 4">KACC 14530</strain>
    </source>
</reference>
<sequence>MNTKRPLLYLFTVLISSALALPACGQSSSNKTLEQGNLKSKDSTQTTPKDLNKLLGDLKTSMISYMQNAQPSYTIDDINSCETILKQYLADMLTSKNKKAGMKIVKKTILTLNKLNNKTQETLIETGEREQIAEIINLAASRKGYNSADEDITEEWRQW</sequence>
<evidence type="ECO:0000313" key="4">
    <source>
        <dbReference type="Proteomes" id="UP000051950"/>
    </source>
</evidence>
<dbReference type="Proteomes" id="UP000051950">
    <property type="component" value="Unassembled WGS sequence"/>
</dbReference>
<dbReference type="AlphaFoldDB" id="A0A0T5VJZ5"/>
<accession>A0A0T5VJZ5</accession>
<feature type="region of interest" description="Disordered" evidence="1">
    <location>
        <begin position="27"/>
        <end position="50"/>
    </location>
</feature>
<keyword evidence="2" id="KW-0732">Signal</keyword>
<dbReference type="RefSeq" id="WP_057934345.1">
    <property type="nucleotide sequence ID" value="NZ_LMZQ01000027.1"/>
</dbReference>
<feature type="chain" id="PRO_5006665234" description="Lipoprotein" evidence="2">
    <location>
        <begin position="21"/>
        <end position="159"/>
    </location>
</feature>
<organism evidence="3 4">
    <name type="scientific">Pedobacter ginsenosidimutans</name>
    <dbReference type="NCBI Taxonomy" id="687842"/>
    <lineage>
        <taxon>Bacteria</taxon>
        <taxon>Pseudomonadati</taxon>
        <taxon>Bacteroidota</taxon>
        <taxon>Sphingobacteriia</taxon>
        <taxon>Sphingobacteriales</taxon>
        <taxon>Sphingobacteriaceae</taxon>
        <taxon>Pedobacter</taxon>
    </lineage>
</organism>
<dbReference type="OrthoDB" id="1258428at2"/>
<feature type="signal peptide" evidence="2">
    <location>
        <begin position="1"/>
        <end position="20"/>
    </location>
</feature>
<name>A0A0T5VJZ5_9SPHI</name>
<feature type="compositionally biased region" description="Polar residues" evidence="1">
    <location>
        <begin position="27"/>
        <end position="49"/>
    </location>
</feature>
<dbReference type="EMBL" id="LMZQ01000027">
    <property type="protein sequence ID" value="KRT14025.1"/>
    <property type="molecule type" value="Genomic_DNA"/>
</dbReference>
<evidence type="ECO:0000256" key="1">
    <source>
        <dbReference type="SAM" id="MobiDB-lite"/>
    </source>
</evidence>
<comment type="caution">
    <text evidence="3">The sequence shown here is derived from an EMBL/GenBank/DDBJ whole genome shotgun (WGS) entry which is preliminary data.</text>
</comment>
<keyword evidence="4" id="KW-1185">Reference proteome</keyword>
<evidence type="ECO:0008006" key="5">
    <source>
        <dbReference type="Google" id="ProtNLM"/>
    </source>
</evidence>
<evidence type="ECO:0000313" key="3">
    <source>
        <dbReference type="EMBL" id="KRT14025.1"/>
    </source>
</evidence>